<feature type="non-terminal residue" evidence="3">
    <location>
        <position position="1"/>
    </location>
</feature>
<accession>X0XZD3</accession>
<organism evidence="3">
    <name type="scientific">marine sediment metagenome</name>
    <dbReference type="NCBI Taxonomy" id="412755"/>
    <lineage>
        <taxon>unclassified sequences</taxon>
        <taxon>metagenomes</taxon>
        <taxon>ecological metagenomes</taxon>
    </lineage>
</organism>
<evidence type="ECO:0000313" key="3">
    <source>
        <dbReference type="EMBL" id="GAG48854.1"/>
    </source>
</evidence>
<reference evidence="3" key="1">
    <citation type="journal article" date="2014" name="Front. Microbiol.">
        <title>High frequency of phylogenetically diverse reductive dehalogenase-homologous genes in deep subseafloor sedimentary metagenomes.</title>
        <authorList>
            <person name="Kawai M."/>
            <person name="Futagami T."/>
            <person name="Toyoda A."/>
            <person name="Takaki Y."/>
            <person name="Nishi S."/>
            <person name="Hori S."/>
            <person name="Arai W."/>
            <person name="Tsubouchi T."/>
            <person name="Morono Y."/>
            <person name="Uchiyama I."/>
            <person name="Ito T."/>
            <person name="Fujiyama A."/>
            <person name="Inagaki F."/>
            <person name="Takami H."/>
        </authorList>
    </citation>
    <scope>NUCLEOTIDE SEQUENCE</scope>
    <source>
        <strain evidence="3">Expedition CK06-06</strain>
    </source>
</reference>
<dbReference type="AlphaFoldDB" id="X0XZD3"/>
<comment type="caution">
    <text evidence="3">The sequence shown here is derived from an EMBL/GenBank/DDBJ whole genome shotgun (WGS) entry which is preliminary data.</text>
</comment>
<sequence>YFTRVFPHRRLTLRMPLIEIEESRYPHQRRNKRRGQFRVQDQTLLNVVGEDVYQTRSDLRALLPGDLPRVFGTLEISQSLGIDRWFAQRIAYCLRKTGTVKEIGKQGNSLQYRFAPSAKPKVAKKQKTIRRKKRKKKSAA</sequence>
<dbReference type="Pfam" id="PF26351">
    <property type="entry name" value="DUF8091"/>
    <property type="match status" value="1"/>
</dbReference>
<protein>
    <recommendedName>
        <fullName evidence="2">DUF8091 domain-containing protein</fullName>
    </recommendedName>
</protein>
<feature type="region of interest" description="Disordered" evidence="1">
    <location>
        <begin position="115"/>
        <end position="140"/>
    </location>
</feature>
<name>X0XZD3_9ZZZZ</name>
<feature type="domain" description="DUF8091" evidence="2">
    <location>
        <begin position="1"/>
        <end position="50"/>
    </location>
</feature>
<feature type="compositionally biased region" description="Basic residues" evidence="1">
    <location>
        <begin position="121"/>
        <end position="140"/>
    </location>
</feature>
<gene>
    <name evidence="3" type="ORF">S01H1_82293</name>
</gene>
<proteinExistence type="predicted"/>
<evidence type="ECO:0000256" key="1">
    <source>
        <dbReference type="SAM" id="MobiDB-lite"/>
    </source>
</evidence>
<dbReference type="EMBL" id="BARS01055774">
    <property type="protein sequence ID" value="GAG48854.1"/>
    <property type="molecule type" value="Genomic_DNA"/>
</dbReference>
<evidence type="ECO:0000259" key="2">
    <source>
        <dbReference type="Pfam" id="PF26351"/>
    </source>
</evidence>
<dbReference type="InterPro" id="IPR058404">
    <property type="entry name" value="DUF8091"/>
</dbReference>